<dbReference type="Proteomes" id="UP000297855">
    <property type="component" value="Unassembled WGS sequence"/>
</dbReference>
<evidence type="ECO:0008006" key="3">
    <source>
        <dbReference type="Google" id="ProtNLM"/>
    </source>
</evidence>
<dbReference type="RefSeq" id="WP_135813505.1">
    <property type="nucleotide sequence ID" value="NZ_RQEV01000011.1"/>
</dbReference>
<name>A0A4R9GND8_9LEPT</name>
<gene>
    <name evidence="1" type="ORF">EHO61_10195</name>
</gene>
<accession>A0A4R9GND8</accession>
<proteinExistence type="predicted"/>
<organism evidence="1 2">
    <name type="scientific">Leptospira fluminis</name>
    <dbReference type="NCBI Taxonomy" id="2484979"/>
    <lineage>
        <taxon>Bacteria</taxon>
        <taxon>Pseudomonadati</taxon>
        <taxon>Spirochaetota</taxon>
        <taxon>Spirochaetia</taxon>
        <taxon>Leptospirales</taxon>
        <taxon>Leptospiraceae</taxon>
        <taxon>Leptospira</taxon>
    </lineage>
</organism>
<reference evidence="1" key="1">
    <citation type="journal article" date="2019" name="PLoS Negl. Trop. Dis.">
        <title>Revisiting the worldwide diversity of Leptospira species in the environment.</title>
        <authorList>
            <person name="Vincent A.T."/>
            <person name="Schiettekatte O."/>
            <person name="Bourhy P."/>
            <person name="Veyrier F.J."/>
            <person name="Picardeau M."/>
        </authorList>
    </citation>
    <scope>NUCLEOTIDE SEQUENCE [LARGE SCALE GENOMIC DNA]</scope>
    <source>
        <strain evidence="1">SCS5</strain>
    </source>
</reference>
<keyword evidence="2" id="KW-1185">Reference proteome</keyword>
<dbReference type="EMBL" id="RQEV01000011">
    <property type="protein sequence ID" value="TGK17838.1"/>
    <property type="molecule type" value="Genomic_DNA"/>
</dbReference>
<dbReference type="OrthoDB" id="346080at2"/>
<dbReference type="PROSITE" id="PS51257">
    <property type="entry name" value="PROKAR_LIPOPROTEIN"/>
    <property type="match status" value="1"/>
</dbReference>
<dbReference type="AlphaFoldDB" id="A0A4R9GND8"/>
<comment type="caution">
    <text evidence="1">The sequence shown here is derived from an EMBL/GenBank/DDBJ whole genome shotgun (WGS) entry which is preliminary data.</text>
</comment>
<evidence type="ECO:0000313" key="2">
    <source>
        <dbReference type="Proteomes" id="UP000297855"/>
    </source>
</evidence>
<protein>
    <recommendedName>
        <fullName evidence="3">Lipoprotein</fullName>
    </recommendedName>
</protein>
<sequence>MKYRSFILIFLFHFGISLLISCSTPDKPLPSTFDPKNLTTEILPLVKIPKTYIRSTFYPVIYNGNNAEKRNYWAQEMVVSSNRQEALEAELQQNLEAAGVRTKRRDASGPDTTTVELIPLGTWIIDGNSAAAEFLVRIILSGRTKICTERFAARTSGEYESYKLNDILWKAGAHKVPSVISSCLYQTYSHETSYEFIPEFRTETWDYLKNLLPGKPILYTGKYEPTITEALAGLPKTVKYTECAMFAGSTSGSIRCIAHKTIETPPIEWKIERIPTETILREFEK</sequence>
<evidence type="ECO:0000313" key="1">
    <source>
        <dbReference type="EMBL" id="TGK17838.1"/>
    </source>
</evidence>